<gene>
    <name evidence="1" type="ORF">MtrunA17_Chr5g0436801</name>
</gene>
<protein>
    <submittedName>
        <fullName evidence="1">Uncharacterized protein</fullName>
    </submittedName>
</protein>
<dbReference type="Gramene" id="rna32603">
    <property type="protein sequence ID" value="RHN57104.1"/>
    <property type="gene ID" value="gene32603"/>
</dbReference>
<dbReference type="EMBL" id="PSQE01000005">
    <property type="protein sequence ID" value="RHN57104.1"/>
    <property type="molecule type" value="Genomic_DNA"/>
</dbReference>
<dbReference type="Proteomes" id="UP000265566">
    <property type="component" value="Chromosome 5"/>
</dbReference>
<organism evidence="1">
    <name type="scientific">Medicago truncatula</name>
    <name type="common">Barrel medic</name>
    <name type="synonym">Medicago tribuloides</name>
    <dbReference type="NCBI Taxonomy" id="3880"/>
    <lineage>
        <taxon>Eukaryota</taxon>
        <taxon>Viridiplantae</taxon>
        <taxon>Streptophyta</taxon>
        <taxon>Embryophyta</taxon>
        <taxon>Tracheophyta</taxon>
        <taxon>Spermatophyta</taxon>
        <taxon>Magnoliopsida</taxon>
        <taxon>eudicotyledons</taxon>
        <taxon>Gunneridae</taxon>
        <taxon>Pentapetalae</taxon>
        <taxon>rosids</taxon>
        <taxon>fabids</taxon>
        <taxon>Fabales</taxon>
        <taxon>Fabaceae</taxon>
        <taxon>Papilionoideae</taxon>
        <taxon>50 kb inversion clade</taxon>
        <taxon>NPAAA clade</taxon>
        <taxon>Hologalegina</taxon>
        <taxon>IRL clade</taxon>
        <taxon>Trifolieae</taxon>
        <taxon>Medicago</taxon>
    </lineage>
</organism>
<reference evidence="1" key="1">
    <citation type="journal article" date="2018" name="Nat. Plants">
        <title>Whole-genome landscape of Medicago truncatula symbiotic genes.</title>
        <authorList>
            <person name="Pecrix Y."/>
            <person name="Gamas P."/>
            <person name="Carrere S."/>
        </authorList>
    </citation>
    <scope>NUCLEOTIDE SEQUENCE</scope>
    <source>
        <tissue evidence="1">Leaves</tissue>
    </source>
</reference>
<evidence type="ECO:0000313" key="1">
    <source>
        <dbReference type="EMBL" id="RHN57104.1"/>
    </source>
</evidence>
<name>A0A396HYV0_MEDTR</name>
<sequence>MRAKLRAKTKIYVKADSSCAVALTSGFVEVRWFLGVKVQKMWKP</sequence>
<proteinExistence type="predicted"/>
<accession>A0A396HYV0</accession>
<comment type="caution">
    <text evidence="1">The sequence shown here is derived from an EMBL/GenBank/DDBJ whole genome shotgun (WGS) entry which is preliminary data.</text>
</comment>
<dbReference type="AlphaFoldDB" id="A0A396HYV0"/>